<dbReference type="Proteomes" id="UP001501470">
    <property type="component" value="Unassembled WGS sequence"/>
</dbReference>
<organism evidence="1 2">
    <name type="scientific">Dactylosporangium maewongense</name>
    <dbReference type="NCBI Taxonomy" id="634393"/>
    <lineage>
        <taxon>Bacteria</taxon>
        <taxon>Bacillati</taxon>
        <taxon>Actinomycetota</taxon>
        <taxon>Actinomycetes</taxon>
        <taxon>Micromonosporales</taxon>
        <taxon>Micromonosporaceae</taxon>
        <taxon>Dactylosporangium</taxon>
    </lineage>
</organism>
<evidence type="ECO:0000313" key="1">
    <source>
        <dbReference type="EMBL" id="GAA1499917.1"/>
    </source>
</evidence>
<reference evidence="1 2" key="1">
    <citation type="journal article" date="2019" name="Int. J. Syst. Evol. Microbiol.">
        <title>The Global Catalogue of Microorganisms (GCM) 10K type strain sequencing project: providing services to taxonomists for standard genome sequencing and annotation.</title>
        <authorList>
            <consortium name="The Broad Institute Genomics Platform"/>
            <consortium name="The Broad Institute Genome Sequencing Center for Infectious Disease"/>
            <person name="Wu L."/>
            <person name="Ma J."/>
        </authorList>
    </citation>
    <scope>NUCLEOTIDE SEQUENCE [LARGE SCALE GENOMIC DNA]</scope>
    <source>
        <strain evidence="1 2">JCM 15933</strain>
    </source>
</reference>
<evidence type="ECO:0000313" key="2">
    <source>
        <dbReference type="Proteomes" id="UP001501470"/>
    </source>
</evidence>
<name>A0ABN1ZJ44_9ACTN</name>
<accession>A0ABN1ZJ44</accession>
<sequence length="70" mass="7742">MHYDMLALLDAHLAQLSAARNQLAATRRVAPGERRTAALYTIDISEQYALQARGLLADLDTDVCRTLVTQ</sequence>
<dbReference type="RefSeq" id="WP_344498860.1">
    <property type="nucleotide sequence ID" value="NZ_BAAAQD010000001.1"/>
</dbReference>
<protein>
    <submittedName>
        <fullName evidence="1">Uncharacterized protein</fullName>
    </submittedName>
</protein>
<comment type="caution">
    <text evidence="1">The sequence shown here is derived from an EMBL/GenBank/DDBJ whole genome shotgun (WGS) entry which is preliminary data.</text>
</comment>
<dbReference type="EMBL" id="BAAAQD010000001">
    <property type="protein sequence ID" value="GAA1499917.1"/>
    <property type="molecule type" value="Genomic_DNA"/>
</dbReference>
<keyword evidence="2" id="KW-1185">Reference proteome</keyword>
<gene>
    <name evidence="1" type="ORF">GCM10009827_004130</name>
</gene>
<proteinExistence type="predicted"/>